<evidence type="ECO:0000313" key="1">
    <source>
        <dbReference type="EMBL" id="SVE11634.1"/>
    </source>
</evidence>
<protein>
    <submittedName>
        <fullName evidence="1">Uncharacterized protein</fullName>
    </submittedName>
</protein>
<gene>
    <name evidence="1" type="ORF">METZ01_LOCUS464488</name>
</gene>
<proteinExistence type="predicted"/>
<dbReference type="EMBL" id="UINC01195187">
    <property type="protein sequence ID" value="SVE11634.1"/>
    <property type="molecule type" value="Genomic_DNA"/>
</dbReference>
<accession>A0A383AVE4</accession>
<organism evidence="1">
    <name type="scientific">marine metagenome</name>
    <dbReference type="NCBI Taxonomy" id="408172"/>
    <lineage>
        <taxon>unclassified sequences</taxon>
        <taxon>metagenomes</taxon>
        <taxon>ecological metagenomes</taxon>
    </lineage>
</organism>
<dbReference type="AlphaFoldDB" id="A0A383AVE4"/>
<reference evidence="1" key="1">
    <citation type="submission" date="2018-05" db="EMBL/GenBank/DDBJ databases">
        <authorList>
            <person name="Lanie J.A."/>
            <person name="Ng W.-L."/>
            <person name="Kazmierczak K.M."/>
            <person name="Andrzejewski T.M."/>
            <person name="Davidsen T.M."/>
            <person name="Wayne K.J."/>
            <person name="Tettelin H."/>
            <person name="Glass J.I."/>
            <person name="Rusch D."/>
            <person name="Podicherti R."/>
            <person name="Tsui H.-C.T."/>
            <person name="Winkler M.E."/>
        </authorList>
    </citation>
    <scope>NUCLEOTIDE SEQUENCE</scope>
</reference>
<sequence>MSVHTPRFEVVDLDWLLELRDLAGADSVLDRSFASFPLLDSPELFRDLAHLNHQGAVVVKRPLRT</sequence>
<name>A0A383AVE4_9ZZZZ</name>